<dbReference type="AlphaFoldDB" id="A0A6J4KUF3"/>
<reference evidence="2" key="1">
    <citation type="submission" date="2020-02" db="EMBL/GenBank/DDBJ databases">
        <authorList>
            <person name="Meier V. D."/>
        </authorList>
    </citation>
    <scope>NUCLEOTIDE SEQUENCE</scope>
    <source>
        <strain evidence="2">AVDCRST_MAG48</strain>
    </source>
</reference>
<feature type="compositionally biased region" description="Gly residues" evidence="1">
    <location>
        <begin position="22"/>
        <end position="31"/>
    </location>
</feature>
<feature type="region of interest" description="Disordered" evidence="1">
    <location>
        <begin position="1"/>
        <end position="31"/>
    </location>
</feature>
<evidence type="ECO:0000256" key="1">
    <source>
        <dbReference type="SAM" id="MobiDB-lite"/>
    </source>
</evidence>
<accession>A0A6J4KUF3</accession>
<name>A0A6J4KUF3_9ACTN</name>
<evidence type="ECO:0000313" key="2">
    <source>
        <dbReference type="EMBL" id="CAA9311758.1"/>
    </source>
</evidence>
<proteinExistence type="predicted"/>
<dbReference type="EMBL" id="CADCTS010000300">
    <property type="protein sequence ID" value="CAA9311758.1"/>
    <property type="molecule type" value="Genomic_DNA"/>
</dbReference>
<feature type="compositionally biased region" description="Basic residues" evidence="1">
    <location>
        <begin position="1"/>
        <end position="14"/>
    </location>
</feature>
<feature type="non-terminal residue" evidence="2">
    <location>
        <position position="1"/>
    </location>
</feature>
<sequence>ERRARRRPRLPRRRGAPERRGAGGTGRGADG</sequence>
<feature type="non-terminal residue" evidence="2">
    <location>
        <position position="31"/>
    </location>
</feature>
<protein>
    <submittedName>
        <fullName evidence="2">Uncharacterized protein</fullName>
    </submittedName>
</protein>
<gene>
    <name evidence="2" type="ORF">AVDCRST_MAG48-2109</name>
</gene>
<organism evidence="2">
    <name type="scientific">uncultured Friedmanniella sp</name>
    <dbReference type="NCBI Taxonomy" id="335381"/>
    <lineage>
        <taxon>Bacteria</taxon>
        <taxon>Bacillati</taxon>
        <taxon>Actinomycetota</taxon>
        <taxon>Actinomycetes</taxon>
        <taxon>Propionibacteriales</taxon>
        <taxon>Nocardioidaceae</taxon>
        <taxon>Friedmanniella</taxon>
        <taxon>environmental samples</taxon>
    </lineage>
</organism>